<comment type="caution">
    <text evidence="1">The sequence shown here is derived from an EMBL/GenBank/DDBJ whole genome shotgun (WGS) entry which is preliminary data.</text>
</comment>
<feature type="non-terminal residue" evidence="1">
    <location>
        <position position="1"/>
    </location>
</feature>
<feature type="non-terminal residue" evidence="1">
    <location>
        <position position="189"/>
    </location>
</feature>
<evidence type="ECO:0000313" key="2">
    <source>
        <dbReference type="Proteomes" id="UP001221757"/>
    </source>
</evidence>
<proteinExistence type="predicted"/>
<protein>
    <submittedName>
        <fullName evidence="1">Uncharacterized protein</fullName>
    </submittedName>
</protein>
<organism evidence="1 2">
    <name type="scientific">Mycena rosella</name>
    <name type="common">Pink bonnet</name>
    <name type="synonym">Agaricus rosellus</name>
    <dbReference type="NCBI Taxonomy" id="1033263"/>
    <lineage>
        <taxon>Eukaryota</taxon>
        <taxon>Fungi</taxon>
        <taxon>Dikarya</taxon>
        <taxon>Basidiomycota</taxon>
        <taxon>Agaricomycotina</taxon>
        <taxon>Agaricomycetes</taxon>
        <taxon>Agaricomycetidae</taxon>
        <taxon>Agaricales</taxon>
        <taxon>Marasmiineae</taxon>
        <taxon>Mycenaceae</taxon>
        <taxon>Mycena</taxon>
    </lineage>
</organism>
<sequence>AIEKYLADKTPISDGLRKMVREIPEFGVAAATTTRSLAQHVLWTGGGTLKCNLHLINRGLKNLRDGYADIRTGNRIHGIPAGQGKEDIRTGTVDCGCTLESALWDLFFSKTMKVRSDNPNVVPNSEYLGTNLFTPRHRAFFIQAYSSGTGLTLDDLYSGQNVEFASDEYWYRVHSTMLKQQVERVNEYG</sequence>
<keyword evidence="2" id="KW-1185">Reference proteome</keyword>
<gene>
    <name evidence="1" type="ORF">B0H17DRAFT_865678</name>
</gene>
<dbReference type="AlphaFoldDB" id="A0AAD7GGL3"/>
<dbReference type="EMBL" id="JARKIE010000045">
    <property type="protein sequence ID" value="KAJ7693706.1"/>
    <property type="molecule type" value="Genomic_DNA"/>
</dbReference>
<accession>A0AAD7GGL3</accession>
<dbReference type="Proteomes" id="UP001221757">
    <property type="component" value="Unassembled WGS sequence"/>
</dbReference>
<evidence type="ECO:0000313" key="1">
    <source>
        <dbReference type="EMBL" id="KAJ7693706.1"/>
    </source>
</evidence>
<reference evidence="1" key="1">
    <citation type="submission" date="2023-03" db="EMBL/GenBank/DDBJ databases">
        <title>Massive genome expansion in bonnet fungi (Mycena s.s.) driven by repeated elements and novel gene families across ecological guilds.</title>
        <authorList>
            <consortium name="Lawrence Berkeley National Laboratory"/>
            <person name="Harder C.B."/>
            <person name="Miyauchi S."/>
            <person name="Viragh M."/>
            <person name="Kuo A."/>
            <person name="Thoen E."/>
            <person name="Andreopoulos B."/>
            <person name="Lu D."/>
            <person name="Skrede I."/>
            <person name="Drula E."/>
            <person name="Henrissat B."/>
            <person name="Morin E."/>
            <person name="Kohler A."/>
            <person name="Barry K."/>
            <person name="LaButti K."/>
            <person name="Morin E."/>
            <person name="Salamov A."/>
            <person name="Lipzen A."/>
            <person name="Mereny Z."/>
            <person name="Hegedus B."/>
            <person name="Baldrian P."/>
            <person name="Stursova M."/>
            <person name="Weitz H."/>
            <person name="Taylor A."/>
            <person name="Grigoriev I.V."/>
            <person name="Nagy L.G."/>
            <person name="Martin F."/>
            <person name="Kauserud H."/>
        </authorList>
    </citation>
    <scope>NUCLEOTIDE SEQUENCE</scope>
    <source>
        <strain evidence="1">CBHHK067</strain>
    </source>
</reference>
<name>A0AAD7GGL3_MYCRO</name>